<gene>
    <name evidence="2" type="ORF">JG687_00011109</name>
</gene>
<sequence length="107" mass="12098">MTSSPSSIKEQGAEDSSSLNDCVLYPPNRHLLSEHVIGGVVQRSRTLRRSYAAQSFVGPRPGASYFSYTRQWPREQGETEPRSRHWETTTSLAESQTFRQPEIATLQ</sequence>
<reference evidence="2" key="1">
    <citation type="submission" date="2021-01" db="EMBL/GenBank/DDBJ databases">
        <title>Phytophthora aleatoria, a newly-described species from Pinus radiata is distinct from Phytophthora cactorum isolates based on comparative genomics.</title>
        <authorList>
            <person name="Mcdougal R."/>
            <person name="Panda P."/>
            <person name="Williams N."/>
            <person name="Studholme D.J."/>
        </authorList>
    </citation>
    <scope>NUCLEOTIDE SEQUENCE</scope>
    <source>
        <strain evidence="2">NZFS 3830</strain>
    </source>
</reference>
<name>A0A8T1UAI7_9STRA</name>
<dbReference type="Proteomes" id="UP000688947">
    <property type="component" value="Unassembled WGS sequence"/>
</dbReference>
<proteinExistence type="predicted"/>
<dbReference type="AlphaFoldDB" id="A0A8T1UAI7"/>
<protein>
    <submittedName>
        <fullName evidence="2">Uncharacterized protein</fullName>
    </submittedName>
</protein>
<evidence type="ECO:0000313" key="3">
    <source>
        <dbReference type="Proteomes" id="UP000688947"/>
    </source>
</evidence>
<feature type="compositionally biased region" description="Basic and acidic residues" evidence="1">
    <location>
        <begin position="72"/>
        <end position="87"/>
    </location>
</feature>
<evidence type="ECO:0000256" key="1">
    <source>
        <dbReference type="SAM" id="MobiDB-lite"/>
    </source>
</evidence>
<dbReference type="EMBL" id="JAENGZ010000663">
    <property type="protein sequence ID" value="KAG6955598.1"/>
    <property type="molecule type" value="Genomic_DNA"/>
</dbReference>
<organism evidence="2 3">
    <name type="scientific">Phytophthora cactorum</name>
    <dbReference type="NCBI Taxonomy" id="29920"/>
    <lineage>
        <taxon>Eukaryota</taxon>
        <taxon>Sar</taxon>
        <taxon>Stramenopiles</taxon>
        <taxon>Oomycota</taxon>
        <taxon>Peronosporomycetes</taxon>
        <taxon>Peronosporales</taxon>
        <taxon>Peronosporaceae</taxon>
        <taxon>Phytophthora</taxon>
    </lineage>
</organism>
<feature type="region of interest" description="Disordered" evidence="1">
    <location>
        <begin position="72"/>
        <end position="107"/>
    </location>
</feature>
<feature type="region of interest" description="Disordered" evidence="1">
    <location>
        <begin position="1"/>
        <end position="20"/>
    </location>
</feature>
<accession>A0A8T1UAI7</accession>
<feature type="compositionally biased region" description="Polar residues" evidence="1">
    <location>
        <begin position="88"/>
        <end position="99"/>
    </location>
</feature>
<evidence type="ECO:0000313" key="2">
    <source>
        <dbReference type="EMBL" id="KAG6955598.1"/>
    </source>
</evidence>
<comment type="caution">
    <text evidence="2">The sequence shown here is derived from an EMBL/GenBank/DDBJ whole genome shotgun (WGS) entry which is preliminary data.</text>
</comment>